<organism evidence="1 2">
    <name type="scientific">Pontivivens nitratireducens</name>
    <dbReference type="NCBI Taxonomy" id="2758038"/>
    <lineage>
        <taxon>Bacteria</taxon>
        <taxon>Pseudomonadati</taxon>
        <taxon>Pseudomonadota</taxon>
        <taxon>Alphaproteobacteria</taxon>
        <taxon>Rhodobacterales</taxon>
        <taxon>Paracoccaceae</taxon>
        <taxon>Pontivivens</taxon>
    </lineage>
</organism>
<evidence type="ECO:0000313" key="2">
    <source>
        <dbReference type="Proteomes" id="UP000500791"/>
    </source>
</evidence>
<dbReference type="InterPro" id="IPR009593">
    <property type="entry name" value="DUF1203"/>
</dbReference>
<evidence type="ECO:0000313" key="1">
    <source>
        <dbReference type="EMBL" id="QIK40994.1"/>
    </source>
</evidence>
<keyword evidence="2" id="KW-1185">Reference proteome</keyword>
<sequence>MTIQFHPLPTDEVRALQSGGPDFWGNRAERATSDGSGIPCRHCMAHVPAGEDYLIAAYRPFPTAQPYAEVGPIFLCARPCEAPGPSAEIPQFLSSPAYLLKGYTADYRIRYGTGAIVATADIPRTAEAILTDPEVAFVDVRSARNNCFHTRIRCCT</sequence>
<protein>
    <submittedName>
        <fullName evidence="1">DUF1203 domain-containing protein</fullName>
    </submittedName>
</protein>
<proteinExistence type="predicted"/>
<dbReference type="Pfam" id="PF06718">
    <property type="entry name" value="DUF1203"/>
    <property type="match status" value="1"/>
</dbReference>
<reference evidence="1 2" key="1">
    <citation type="submission" date="2020-03" db="EMBL/GenBank/DDBJ databases">
        <title>Complete genome sequence of Monaibacterium sp. ALG8 with diverse plasmids.</title>
        <authorList>
            <person name="Sun C."/>
        </authorList>
    </citation>
    <scope>NUCLEOTIDE SEQUENCE [LARGE SCALE GENOMIC DNA]</scope>
    <source>
        <strain evidence="1 2">ALG8</strain>
    </source>
</reference>
<dbReference type="Proteomes" id="UP000500791">
    <property type="component" value="Chromosome"/>
</dbReference>
<dbReference type="AlphaFoldDB" id="A0A6G7VLW4"/>
<accession>A0A6G7VLW4</accession>
<dbReference type="PIRSF" id="PIRSF034110">
    <property type="entry name" value="DUF1203"/>
    <property type="match status" value="1"/>
</dbReference>
<name>A0A6G7VLW4_9RHOB</name>
<gene>
    <name evidence="1" type="ORF">G8E03_09555</name>
</gene>
<dbReference type="EMBL" id="CP049811">
    <property type="protein sequence ID" value="QIK40994.1"/>
    <property type="molecule type" value="Genomic_DNA"/>
</dbReference>
<dbReference type="KEGG" id="mon:G8E03_09555"/>
<dbReference type="RefSeq" id="WP_166191041.1">
    <property type="nucleotide sequence ID" value="NZ_CP049811.1"/>
</dbReference>